<dbReference type="CDD" id="cd00086">
    <property type="entry name" value="homeodomain"/>
    <property type="match status" value="1"/>
</dbReference>
<dbReference type="PROSITE" id="PS00027">
    <property type="entry name" value="HOMEOBOX_1"/>
    <property type="match status" value="1"/>
</dbReference>
<evidence type="ECO:0000256" key="5">
    <source>
        <dbReference type="ARBA" id="ARBA00023163"/>
    </source>
</evidence>
<feature type="compositionally biased region" description="Low complexity" evidence="12">
    <location>
        <begin position="248"/>
        <end position="257"/>
    </location>
</feature>
<feature type="compositionally biased region" description="Basic and acidic residues" evidence="12">
    <location>
        <begin position="1"/>
        <end position="10"/>
    </location>
</feature>
<dbReference type="PANTHER" id="PTHR24326:SF535">
    <property type="entry name" value="HOMEOBOX-LEUCINE ZIPPER PROTEIN"/>
    <property type="match status" value="1"/>
</dbReference>
<dbReference type="SMART" id="SM00389">
    <property type="entry name" value="HOX"/>
    <property type="match status" value="1"/>
</dbReference>
<keyword evidence="11" id="KW-0175">Coiled coil</keyword>
<evidence type="ECO:0000313" key="15">
    <source>
        <dbReference type="Proteomes" id="UP000030645"/>
    </source>
</evidence>
<evidence type="ECO:0000256" key="10">
    <source>
        <dbReference type="RuleBase" id="RU369038"/>
    </source>
</evidence>
<evidence type="ECO:0000256" key="8">
    <source>
        <dbReference type="PROSITE-ProRule" id="PRU00108"/>
    </source>
</evidence>
<keyword evidence="15" id="KW-1185">Reference proteome</keyword>
<reference evidence="15" key="1">
    <citation type="submission" date="2013-01" db="EMBL/GenBank/DDBJ databases">
        <title>Draft Genome Sequence of a Mulberry Tree, Morus notabilis C.K. Schneid.</title>
        <authorList>
            <person name="He N."/>
            <person name="Zhao S."/>
        </authorList>
    </citation>
    <scope>NUCLEOTIDE SEQUENCE</scope>
</reference>
<dbReference type="PANTHER" id="PTHR24326">
    <property type="entry name" value="HOMEOBOX-LEUCINE ZIPPER PROTEIN"/>
    <property type="match status" value="1"/>
</dbReference>
<comment type="subcellular location">
    <subcellularLocation>
        <location evidence="1 8 9">Nucleus</location>
    </subcellularLocation>
</comment>
<dbReference type="GO" id="GO:0000981">
    <property type="term" value="F:DNA-binding transcription factor activity, RNA polymerase II-specific"/>
    <property type="evidence" value="ECO:0007669"/>
    <property type="project" value="UniProtKB-UniRule"/>
</dbReference>
<dbReference type="EMBL" id="KE344677">
    <property type="protein sequence ID" value="EXB75376.1"/>
    <property type="molecule type" value="Genomic_DNA"/>
</dbReference>
<dbReference type="Proteomes" id="UP000030645">
    <property type="component" value="Unassembled WGS sequence"/>
</dbReference>
<organism evidence="14 15">
    <name type="scientific">Morus notabilis</name>
    <dbReference type="NCBI Taxonomy" id="981085"/>
    <lineage>
        <taxon>Eukaryota</taxon>
        <taxon>Viridiplantae</taxon>
        <taxon>Streptophyta</taxon>
        <taxon>Embryophyta</taxon>
        <taxon>Tracheophyta</taxon>
        <taxon>Spermatophyta</taxon>
        <taxon>Magnoliopsida</taxon>
        <taxon>eudicotyledons</taxon>
        <taxon>Gunneridae</taxon>
        <taxon>Pentapetalae</taxon>
        <taxon>rosids</taxon>
        <taxon>fabids</taxon>
        <taxon>Rosales</taxon>
        <taxon>Moraceae</taxon>
        <taxon>Moreae</taxon>
        <taxon>Morus</taxon>
    </lineage>
</organism>
<feature type="compositionally biased region" description="Basic and acidic residues" evidence="12">
    <location>
        <begin position="198"/>
        <end position="224"/>
    </location>
</feature>
<dbReference type="Pfam" id="PF02183">
    <property type="entry name" value="HALZ"/>
    <property type="match status" value="1"/>
</dbReference>
<dbReference type="GO" id="GO:0045893">
    <property type="term" value="P:positive regulation of DNA-templated transcription"/>
    <property type="evidence" value="ECO:0007669"/>
    <property type="project" value="TreeGrafter"/>
</dbReference>
<dbReference type="InterPro" id="IPR001356">
    <property type="entry name" value="HD"/>
</dbReference>
<feature type="region of interest" description="Disordered" evidence="12">
    <location>
        <begin position="198"/>
        <end position="257"/>
    </location>
</feature>
<dbReference type="Gene3D" id="1.10.10.60">
    <property type="entry name" value="Homeodomain-like"/>
    <property type="match status" value="1"/>
</dbReference>
<evidence type="ECO:0000256" key="11">
    <source>
        <dbReference type="SAM" id="Coils"/>
    </source>
</evidence>
<feature type="DNA-binding region" description="Homeobox" evidence="8">
    <location>
        <begin position="99"/>
        <end position="158"/>
    </location>
</feature>
<dbReference type="SUPFAM" id="SSF46689">
    <property type="entry name" value="Homeodomain-like"/>
    <property type="match status" value="1"/>
</dbReference>
<evidence type="ECO:0000256" key="1">
    <source>
        <dbReference type="ARBA" id="ARBA00004123"/>
    </source>
</evidence>
<feature type="region of interest" description="Disordered" evidence="12">
    <location>
        <begin position="1"/>
        <end position="61"/>
    </location>
</feature>
<name>W9RIE2_9ROSA</name>
<evidence type="ECO:0000313" key="14">
    <source>
        <dbReference type="EMBL" id="EXB75376.1"/>
    </source>
</evidence>
<dbReference type="InterPro" id="IPR017970">
    <property type="entry name" value="Homeobox_CS"/>
</dbReference>
<comment type="similarity">
    <text evidence="7 10">Belongs to the HD-ZIP homeobox family. Class I subfamily.</text>
</comment>
<dbReference type="InterPro" id="IPR045224">
    <property type="entry name" value="HDZip_class_I_plant"/>
</dbReference>
<evidence type="ECO:0000256" key="12">
    <source>
        <dbReference type="SAM" id="MobiDB-lite"/>
    </source>
</evidence>
<proteinExistence type="inferred from homology"/>
<comment type="function">
    <text evidence="10">Transcription factor.</text>
</comment>
<dbReference type="FunFam" id="1.10.10.60:FF:000144">
    <property type="entry name" value="homeobox-leucine zipper protein ATHB-6-like"/>
    <property type="match status" value="1"/>
</dbReference>
<keyword evidence="3 8" id="KW-0238">DNA-binding</keyword>
<feature type="coiled-coil region" evidence="11">
    <location>
        <begin position="163"/>
        <end position="197"/>
    </location>
</feature>
<dbReference type="AlphaFoldDB" id="W9RIE2"/>
<keyword evidence="2 10" id="KW-0805">Transcription regulation</keyword>
<accession>W9RIE2</accession>
<gene>
    <name evidence="14" type="ORF">L484_012750</name>
</gene>
<dbReference type="PRINTS" id="PR00031">
    <property type="entry name" value="HTHREPRESSR"/>
</dbReference>
<evidence type="ECO:0000256" key="6">
    <source>
        <dbReference type="ARBA" id="ARBA00023242"/>
    </source>
</evidence>
<evidence type="ECO:0000256" key="2">
    <source>
        <dbReference type="ARBA" id="ARBA00023015"/>
    </source>
</evidence>
<evidence type="ECO:0000256" key="7">
    <source>
        <dbReference type="ARBA" id="ARBA00025748"/>
    </source>
</evidence>
<keyword evidence="5 10" id="KW-0804">Transcription</keyword>
<dbReference type="InterPro" id="IPR000047">
    <property type="entry name" value="HTH_motif"/>
</dbReference>
<evidence type="ECO:0000256" key="9">
    <source>
        <dbReference type="RuleBase" id="RU000682"/>
    </source>
</evidence>
<dbReference type="InterPro" id="IPR003106">
    <property type="entry name" value="Leu_zip_homeo"/>
</dbReference>
<keyword evidence="6 8" id="KW-0539">Nucleus</keyword>
<dbReference type="GO" id="GO:0005634">
    <property type="term" value="C:nucleus"/>
    <property type="evidence" value="ECO:0007669"/>
    <property type="project" value="UniProtKB-SubCell"/>
</dbReference>
<evidence type="ECO:0000256" key="3">
    <source>
        <dbReference type="ARBA" id="ARBA00023125"/>
    </source>
</evidence>
<dbReference type="Pfam" id="PF00046">
    <property type="entry name" value="Homeodomain"/>
    <property type="match status" value="1"/>
</dbReference>
<sequence length="351" mass="39913">MQTESHKEILRQGPLLRSDLLCGSPGRSSWSTPLEEEEEEEPKKEVMKRFSSPDSLGALVPICPQKDSEEKYKETERGYSKEFQAMLDTLDQDDCAEEFTGKKRRLSSDQVKALEKYFEVENKLEPERKAKLADELGLQPRQVAIWFQNRRARWKTKQLEKDYTLLKANYDSLKLSYENLQQQNEALSKQVAQLKGRVCRESSESSESVKEESPVSDHTKKSDSQENSTEQKAGLEVEGYGNLKPKLSDGSSDSDSNVVDVVTREDHCGELKFSLGLNGMSSSSSSSSSSLMANWFQLSDSRANFPVKMCQPQFMKVEDQYTSLFGSEDQSCNSFFSVDQAPTLYWYLPEQ</sequence>
<dbReference type="PROSITE" id="PS50071">
    <property type="entry name" value="HOMEOBOX_2"/>
    <property type="match status" value="1"/>
</dbReference>
<dbReference type="GO" id="GO:0000976">
    <property type="term" value="F:transcription cis-regulatory region binding"/>
    <property type="evidence" value="ECO:0007669"/>
    <property type="project" value="UniProtKB-ARBA"/>
</dbReference>
<evidence type="ECO:0000256" key="4">
    <source>
        <dbReference type="ARBA" id="ARBA00023155"/>
    </source>
</evidence>
<keyword evidence="4 8" id="KW-0371">Homeobox</keyword>
<dbReference type="eggNOG" id="KOG0483">
    <property type="taxonomic scope" value="Eukaryota"/>
</dbReference>
<protein>
    <recommendedName>
        <fullName evidence="10">Homeobox-leucine zipper protein</fullName>
    </recommendedName>
    <alternativeName>
        <fullName evidence="10">HD-ZIP protein</fullName>
    </alternativeName>
    <alternativeName>
        <fullName evidence="10">Homeodomain transcription factor</fullName>
    </alternativeName>
</protein>
<feature type="domain" description="Homeobox" evidence="13">
    <location>
        <begin position="97"/>
        <end position="157"/>
    </location>
</feature>
<evidence type="ECO:0000259" key="13">
    <source>
        <dbReference type="PROSITE" id="PS50071"/>
    </source>
</evidence>
<dbReference type="InterPro" id="IPR009057">
    <property type="entry name" value="Homeodomain-like_sf"/>
</dbReference>